<evidence type="ECO:0000256" key="11">
    <source>
        <dbReference type="PROSITE-ProRule" id="PRU00560"/>
    </source>
</evidence>
<organism evidence="15 16">
    <name type="scientific">Blautia hominis</name>
    <dbReference type="NCBI Taxonomy" id="2025493"/>
    <lineage>
        <taxon>Bacteria</taxon>
        <taxon>Bacillati</taxon>
        <taxon>Bacillota</taxon>
        <taxon>Clostridia</taxon>
        <taxon>Lachnospirales</taxon>
        <taxon>Lachnospiraceae</taxon>
        <taxon>Blautia</taxon>
    </lineage>
</organism>
<evidence type="ECO:0000313" key="15">
    <source>
        <dbReference type="EMBL" id="GAA6410821.1"/>
    </source>
</evidence>
<feature type="binding site" evidence="11">
    <location>
        <begin position="607"/>
        <end position="614"/>
    </location>
    <ligand>
        <name>ATP</name>
        <dbReference type="ChEBI" id="CHEBI:30616"/>
    </ligand>
</feature>
<accession>A0ABQ0BH89</accession>
<dbReference type="Gene3D" id="1.10.10.160">
    <property type="match status" value="1"/>
</dbReference>
<comment type="similarity">
    <text evidence="1">Belongs to the helicase family. UvrD subfamily.</text>
</comment>
<evidence type="ECO:0000256" key="4">
    <source>
        <dbReference type="ARBA" id="ARBA00022806"/>
    </source>
</evidence>
<gene>
    <name evidence="15" type="ORF">K040078D81_49380</name>
</gene>
<feature type="domain" description="UvrD-like helicase ATP-binding" evidence="13">
    <location>
        <begin position="586"/>
        <end position="863"/>
    </location>
</feature>
<evidence type="ECO:0000256" key="10">
    <source>
        <dbReference type="ARBA" id="ARBA00048988"/>
    </source>
</evidence>
<proteinExistence type="inferred from homology"/>
<dbReference type="EC" id="5.6.2.4" evidence="9"/>
<dbReference type="Pfam" id="PF00580">
    <property type="entry name" value="UvrD-helicase"/>
    <property type="match status" value="1"/>
</dbReference>
<keyword evidence="16" id="KW-1185">Reference proteome</keyword>
<dbReference type="Gene3D" id="1.10.486.10">
    <property type="entry name" value="PCRA, domain 4"/>
    <property type="match status" value="2"/>
</dbReference>
<evidence type="ECO:0000256" key="3">
    <source>
        <dbReference type="ARBA" id="ARBA00022801"/>
    </source>
</evidence>
<reference evidence="15 16" key="1">
    <citation type="submission" date="2024-04" db="EMBL/GenBank/DDBJ databases">
        <title>Defined microbial consortia suppress multidrug-resistant proinflammatory Enterobacteriaceae via ecological control.</title>
        <authorList>
            <person name="Furuichi M."/>
            <person name="Kawaguchi T."/>
            <person name="Pust M."/>
            <person name="Yasuma K."/>
            <person name="Plichta D."/>
            <person name="Hasegawa N."/>
            <person name="Ohya T."/>
            <person name="Bhattarai S."/>
            <person name="Sasajima S."/>
            <person name="Aoto Y."/>
            <person name="Tuganbaev T."/>
            <person name="Yaginuma M."/>
            <person name="Ueda M."/>
            <person name="Okahashi N."/>
            <person name="Amafuji K."/>
            <person name="Kiridooshi Y."/>
            <person name="Sugita K."/>
            <person name="Strazar M."/>
            <person name="Skelly A."/>
            <person name="Suda W."/>
            <person name="Hattori M."/>
            <person name="Nakamoto N."/>
            <person name="Caballero S."/>
            <person name="Norman J."/>
            <person name="Olle B."/>
            <person name="Tanoue T."/>
            <person name="Arita M."/>
            <person name="Bucci V."/>
            <person name="Atarashi K."/>
            <person name="Xavier R."/>
            <person name="Honda K."/>
        </authorList>
    </citation>
    <scope>NUCLEOTIDE SEQUENCE [LARGE SCALE GENOMIC DNA]</scope>
    <source>
        <strain evidence="16">k04-0078-D8-1</strain>
    </source>
</reference>
<dbReference type="PROSITE" id="PS51217">
    <property type="entry name" value="UVRD_HELICASE_CTER"/>
    <property type="match status" value="1"/>
</dbReference>
<keyword evidence="4 11" id="KW-0347">Helicase</keyword>
<evidence type="ECO:0000256" key="9">
    <source>
        <dbReference type="ARBA" id="ARBA00034808"/>
    </source>
</evidence>
<dbReference type="InterPro" id="IPR016195">
    <property type="entry name" value="Pol/histidinol_Pase-like"/>
</dbReference>
<feature type="region of interest" description="Disordered" evidence="12">
    <location>
        <begin position="499"/>
        <end position="518"/>
    </location>
</feature>
<keyword evidence="5 11" id="KW-0067">ATP-binding</keyword>
<evidence type="ECO:0000256" key="8">
    <source>
        <dbReference type="ARBA" id="ARBA00034617"/>
    </source>
</evidence>
<dbReference type="PROSITE" id="PS51198">
    <property type="entry name" value="UVRD_HELICASE_ATP_BIND"/>
    <property type="match status" value="1"/>
</dbReference>
<dbReference type="PANTHER" id="PTHR11070:SF2">
    <property type="entry name" value="ATP-DEPENDENT DNA HELICASE SRS2"/>
    <property type="match status" value="1"/>
</dbReference>
<keyword evidence="7" id="KW-0413">Isomerase</keyword>
<dbReference type="CDD" id="cd19067">
    <property type="entry name" value="PfuEndoQ-like"/>
    <property type="match status" value="1"/>
</dbReference>
<dbReference type="PANTHER" id="PTHR11070">
    <property type="entry name" value="UVRD / RECB / PCRA DNA HELICASE FAMILY MEMBER"/>
    <property type="match status" value="1"/>
</dbReference>
<dbReference type="Gene3D" id="3.40.50.300">
    <property type="entry name" value="P-loop containing nucleotide triphosphate hydrolases"/>
    <property type="match status" value="3"/>
</dbReference>
<name>A0ABQ0BH89_9FIRM</name>
<evidence type="ECO:0000256" key="6">
    <source>
        <dbReference type="ARBA" id="ARBA00023125"/>
    </source>
</evidence>
<evidence type="ECO:0000256" key="2">
    <source>
        <dbReference type="ARBA" id="ARBA00022741"/>
    </source>
</evidence>
<evidence type="ECO:0000259" key="14">
    <source>
        <dbReference type="PROSITE" id="PS51217"/>
    </source>
</evidence>
<dbReference type="InterPro" id="IPR013986">
    <property type="entry name" value="DExx_box_DNA_helicase_dom_sf"/>
</dbReference>
<keyword evidence="6" id="KW-0238">DNA-binding</keyword>
<keyword evidence="2 11" id="KW-0547">Nucleotide-binding</keyword>
<evidence type="ECO:0000256" key="5">
    <source>
        <dbReference type="ARBA" id="ARBA00022840"/>
    </source>
</evidence>
<dbReference type="EMBL" id="BAABYW010000001">
    <property type="protein sequence ID" value="GAA6410821.1"/>
    <property type="molecule type" value="Genomic_DNA"/>
</dbReference>
<dbReference type="InterPro" id="IPR000212">
    <property type="entry name" value="DNA_helicase_UvrD/REP"/>
</dbReference>
<evidence type="ECO:0000256" key="1">
    <source>
        <dbReference type="ARBA" id="ARBA00009922"/>
    </source>
</evidence>
<dbReference type="InterPro" id="IPR014016">
    <property type="entry name" value="UvrD-like_ATP-bd"/>
</dbReference>
<dbReference type="RefSeq" id="WP_390409262.1">
    <property type="nucleotide sequence ID" value="NZ_BAABYW010000001.1"/>
</dbReference>
<dbReference type="Proteomes" id="UP001600943">
    <property type="component" value="Unassembled WGS sequence"/>
</dbReference>
<feature type="domain" description="UvrD-like helicase C-terminal" evidence="14">
    <location>
        <begin position="864"/>
        <end position="1163"/>
    </location>
</feature>
<dbReference type="CDD" id="cd17932">
    <property type="entry name" value="DEXQc_UvrD"/>
    <property type="match status" value="1"/>
</dbReference>
<evidence type="ECO:0000256" key="12">
    <source>
        <dbReference type="SAM" id="MobiDB-lite"/>
    </source>
</evidence>
<comment type="catalytic activity">
    <reaction evidence="10">
        <text>ATP + H2O = ADP + phosphate + H(+)</text>
        <dbReference type="Rhea" id="RHEA:13065"/>
        <dbReference type="ChEBI" id="CHEBI:15377"/>
        <dbReference type="ChEBI" id="CHEBI:15378"/>
        <dbReference type="ChEBI" id="CHEBI:30616"/>
        <dbReference type="ChEBI" id="CHEBI:43474"/>
        <dbReference type="ChEBI" id="CHEBI:456216"/>
        <dbReference type="EC" id="5.6.2.4"/>
    </reaction>
</comment>
<evidence type="ECO:0000256" key="7">
    <source>
        <dbReference type="ARBA" id="ARBA00023235"/>
    </source>
</evidence>
<dbReference type="SUPFAM" id="SSF52540">
    <property type="entry name" value="P-loop containing nucleoside triphosphate hydrolases"/>
    <property type="match status" value="1"/>
</dbReference>
<dbReference type="Pfam" id="PF13361">
    <property type="entry name" value="UvrD_C"/>
    <property type="match status" value="2"/>
</dbReference>
<evidence type="ECO:0000313" key="16">
    <source>
        <dbReference type="Proteomes" id="UP001600943"/>
    </source>
</evidence>
<sequence length="1208" mass="135829">MYIADLHIHSRYSRATSRDCTPEYLDLWARRKGIQIVGTGDFTHPAWREELREKLEPAEDGLYVLKEGYRIQDSTAAAAMQPRFVVTGEISSIYKKKDKVRKVHSLILLPGLEDAEIISGKLESIGNIHSDGRPILGLDCRDLLEILLELCPRAVYVPAHIWTPHFSLFGAFSGFDTVEECFDDLSPYIRAMETGLSSDPPMNWRISALDKYQLISNSDAHSPAKLGREANLLDIELTYEALRNAIQEGVGLAGTIEFFPEEGKYHFDGHRKCHLCLSPPEAEKYQGKCPVCGRKLTIGVSHRVEQLADRPEGFLRADGKAFESLVPLSEVIGASVGYSAASRKVVRQYEEMLRKLGPEFEILRIIPLEEIRSVSGHLITEGIRRLREGKVERIPGFDGEYGTIKLFKQTEIENLDGQMSLFDGMEMIRDTKEISGNTGTIQENGLSNEAQENGLSNEVQENGLSNEVQENGLSNEVQENGLSNEVQENGLSNEAQENGLSDEAQENGQSDEAQENGLSDEVQENGLSNEAQENGQSDEAQENGLSDEAQENGLSNEAQENGLSDNALKSRKGQTISKPVDGPAPQPLNPQQQKAVRSIDRAVAVIAGPGTGKTKTLISRILYLLETRKVKPSEITAVTFTNKAAAEMQERLRQQLGKGRSARLIQVGTFHSICLDLLKKQGMQFTLADETETLDMAADIVKSRKLGLKPRQFLQKVSLIKTNSDVVTENDLPDFPDVTPFVALGITKPEYAAYIEYRQALRSLHILDFDDLLTETLNLIKTDPTIPAQSFNYLHVDEFQDISPIQYRLIMEWTKRGRELFVIGDPDQSIYGFRGSDDKCFEHLKNDFSDLNIIRLTENYRSTPQVISGAVKVISKNPGMERVLHPNRLDDNTQVRLVTAGSEMGEAIFTAKEINRLIGGIDMLDAQEKQETRTEHKTRSFADIAVLYRTHRQAELLEKCLRKEGIPYVIAEREDFLAEKTVRGCICFFRSLADQGDTVNRDLCLKLLWDLEPSRISGSIFETMQEKYIPFLKKGKPQKVLEQWIEDMNLTDDIAVNKFLGMTVFYKSMQEFMDAVCLGVESDLKRCGGRQYTADCVTLMTLHGSKGLEFPVTIIYGVRKGVIPFERDSHLKKEDSAGIREEFITDMEEERRLFYVGMTRAKEELILTTSREASVFLEDLPEESLLRESADKRKQNDGGEQLNLFDFL</sequence>
<dbReference type="InterPro" id="IPR014017">
    <property type="entry name" value="DNA_helicase_UvrD-like_C"/>
</dbReference>
<comment type="caution">
    <text evidence="15">The sequence shown here is derived from an EMBL/GenBank/DDBJ whole genome shotgun (WGS) entry which is preliminary data.</text>
</comment>
<feature type="region of interest" description="Disordered" evidence="12">
    <location>
        <begin position="572"/>
        <end position="593"/>
    </location>
</feature>
<comment type="catalytic activity">
    <reaction evidence="8">
        <text>Couples ATP hydrolysis with the unwinding of duplex DNA by translocating in the 3'-5' direction.</text>
        <dbReference type="EC" id="5.6.2.4"/>
    </reaction>
</comment>
<dbReference type="CDD" id="cd18807">
    <property type="entry name" value="SF1_C_UvrD"/>
    <property type="match status" value="1"/>
</dbReference>
<dbReference type="InterPro" id="IPR027417">
    <property type="entry name" value="P-loop_NTPase"/>
</dbReference>
<protein>
    <recommendedName>
        <fullName evidence="9">DNA 3'-5' helicase</fullName>
        <ecNumber evidence="9">5.6.2.4</ecNumber>
    </recommendedName>
</protein>
<dbReference type="Gene3D" id="3.20.20.140">
    <property type="entry name" value="Metal-dependent hydrolases"/>
    <property type="match status" value="1"/>
</dbReference>
<keyword evidence="3 11" id="KW-0378">Hydrolase</keyword>
<dbReference type="SUPFAM" id="SSF89550">
    <property type="entry name" value="PHP domain-like"/>
    <property type="match status" value="1"/>
</dbReference>
<evidence type="ECO:0000259" key="13">
    <source>
        <dbReference type="PROSITE" id="PS51198"/>
    </source>
</evidence>